<evidence type="ECO:0000313" key="3">
    <source>
        <dbReference type="Ensembl" id="ENSCJPP00005000947.1"/>
    </source>
</evidence>
<dbReference type="PANTHER" id="PTHR46449:SF5">
    <property type="entry name" value="FAMILY WITH SEQUENCE SIMILARITY 47 MEMBER E"/>
    <property type="match status" value="1"/>
</dbReference>
<reference evidence="3" key="1">
    <citation type="submission" date="2015-11" db="EMBL/GenBank/DDBJ databases">
        <authorList>
            <consortium name="International Coturnix japonica Genome Analysis Consortium"/>
            <person name="Warren W."/>
            <person name="Burt D.W."/>
            <person name="Antin P.B."/>
            <person name="Lanford R."/>
            <person name="Gros J."/>
            <person name="Wilson R.K."/>
        </authorList>
    </citation>
    <scope>NUCLEOTIDE SEQUENCE [LARGE SCALE GENOMIC DNA]</scope>
</reference>
<dbReference type="RefSeq" id="XP_032300466.1">
    <property type="nucleotide sequence ID" value="XM_032444575.1"/>
</dbReference>
<evidence type="ECO:0000256" key="1">
    <source>
        <dbReference type="ARBA" id="ARBA00005277"/>
    </source>
</evidence>
<name>A0A8C2SPY1_COTJA</name>
<dbReference type="AlphaFoldDB" id="A0A8C2SPY1"/>
<dbReference type="GeneTree" id="ENSGT00960000189639"/>
<organism evidence="3 4">
    <name type="scientific">Coturnix japonica</name>
    <name type="common">Japanese quail</name>
    <name type="synonym">Coturnix coturnix japonica</name>
    <dbReference type="NCBI Taxonomy" id="93934"/>
    <lineage>
        <taxon>Eukaryota</taxon>
        <taxon>Metazoa</taxon>
        <taxon>Chordata</taxon>
        <taxon>Craniata</taxon>
        <taxon>Vertebrata</taxon>
        <taxon>Euteleostomi</taxon>
        <taxon>Archelosauria</taxon>
        <taxon>Archosauria</taxon>
        <taxon>Dinosauria</taxon>
        <taxon>Saurischia</taxon>
        <taxon>Theropoda</taxon>
        <taxon>Coelurosauria</taxon>
        <taxon>Aves</taxon>
        <taxon>Neognathae</taxon>
        <taxon>Galloanserae</taxon>
        <taxon>Galliformes</taxon>
        <taxon>Phasianidae</taxon>
        <taxon>Perdicinae</taxon>
        <taxon>Coturnix</taxon>
    </lineage>
</organism>
<comment type="similarity">
    <text evidence="1">Belongs to the FAM47 family.</text>
</comment>
<keyword evidence="4" id="KW-1185">Reference proteome</keyword>
<evidence type="ECO:0000256" key="2">
    <source>
        <dbReference type="SAM" id="MobiDB-lite"/>
    </source>
</evidence>
<dbReference type="GO" id="GO:0045815">
    <property type="term" value="P:transcription initiation-coupled chromatin remodeling"/>
    <property type="evidence" value="ECO:0007669"/>
    <property type="project" value="TreeGrafter"/>
</dbReference>
<dbReference type="Proteomes" id="UP000694412">
    <property type="component" value="Chromosome 4"/>
</dbReference>
<reference evidence="3" key="3">
    <citation type="submission" date="2025-09" db="UniProtKB">
        <authorList>
            <consortium name="Ensembl"/>
        </authorList>
    </citation>
    <scope>IDENTIFICATION</scope>
</reference>
<dbReference type="RefSeq" id="XP_032300468.1">
    <property type="nucleotide sequence ID" value="XM_032444577.1"/>
</dbReference>
<gene>
    <name evidence="3" type="primary">LOC107313358</name>
</gene>
<dbReference type="GeneID" id="107313358"/>
<dbReference type="PANTHER" id="PTHR46449">
    <property type="entry name" value="ZGC:158260"/>
    <property type="match status" value="1"/>
</dbReference>
<dbReference type="Ensembl" id="ENSCJPT00005001670.1">
    <property type="protein sequence ID" value="ENSCJPP00005000947.1"/>
    <property type="gene ID" value="ENSCJPG00005001042.1"/>
</dbReference>
<dbReference type="RefSeq" id="XP_032300464.1">
    <property type="nucleotide sequence ID" value="XM_032444573.1"/>
</dbReference>
<accession>A0A8C2SPY1</accession>
<dbReference type="RefSeq" id="XP_032300467.1">
    <property type="nucleotide sequence ID" value="XM_032444576.1"/>
</dbReference>
<dbReference type="InterPro" id="IPR032743">
    <property type="entry name" value="FAM47"/>
</dbReference>
<sequence length="297" mass="33603">MPYNSFSKSRLRPPGSLNGQHWIFLRKGLDDFRDGFPPSSENMIVYGKKQPAPVILKSSAVKSSHTAPWNKSKKSSKIQLFKEATDIFNPRILFKSKVDYEQENQTLQEVQDHMEDKKMEETICKILAGSKESRGKKTGTSLSKKVAAREKEATQGDPVPLDKYVKQVTKRFCDWVMSLGGGNWSIDEDALRSLLNTSCEREAALPVPFCAVKLHVPPEQSKRQEASPPKAAVRCSHQLGCLPCQVKEIEDAQLYSTQAFKEYLERKGYRKPQFLLKMLAGRNGNGAQEKMFQAFKK</sequence>
<proteinExistence type="inferred from homology"/>
<dbReference type="RefSeq" id="XP_032300465.1">
    <property type="nucleotide sequence ID" value="XM_032444574.1"/>
</dbReference>
<feature type="region of interest" description="Disordered" evidence="2">
    <location>
        <begin position="133"/>
        <end position="154"/>
    </location>
</feature>
<reference evidence="3" key="2">
    <citation type="submission" date="2025-08" db="UniProtKB">
        <authorList>
            <consortium name="Ensembl"/>
        </authorList>
    </citation>
    <scope>IDENTIFICATION</scope>
</reference>
<evidence type="ECO:0000313" key="4">
    <source>
        <dbReference type="Proteomes" id="UP000694412"/>
    </source>
</evidence>
<dbReference type="GO" id="GO:0000785">
    <property type="term" value="C:chromatin"/>
    <property type="evidence" value="ECO:0007669"/>
    <property type="project" value="TreeGrafter"/>
</dbReference>
<protein>
    <submittedName>
        <fullName evidence="3">Uncharacterized LOC107313358</fullName>
    </submittedName>
</protein>